<proteinExistence type="predicted"/>
<comment type="caution">
    <text evidence="2">The sequence shown here is derived from an EMBL/GenBank/DDBJ whole genome shotgun (WGS) entry which is preliminary data.</text>
</comment>
<name>A0AAV7PPQ8_PLEWA</name>
<reference evidence="2" key="1">
    <citation type="journal article" date="2022" name="bioRxiv">
        <title>Sequencing and chromosome-scale assembly of the giantPleurodeles waltlgenome.</title>
        <authorList>
            <person name="Brown T."/>
            <person name="Elewa A."/>
            <person name="Iarovenko S."/>
            <person name="Subramanian E."/>
            <person name="Araus A.J."/>
            <person name="Petzold A."/>
            <person name="Susuki M."/>
            <person name="Suzuki K.-i.T."/>
            <person name="Hayashi T."/>
            <person name="Toyoda A."/>
            <person name="Oliveira C."/>
            <person name="Osipova E."/>
            <person name="Leigh N.D."/>
            <person name="Simon A."/>
            <person name="Yun M.H."/>
        </authorList>
    </citation>
    <scope>NUCLEOTIDE SEQUENCE</scope>
    <source>
        <strain evidence="2">20211129_DDA</strain>
        <tissue evidence="2">Liver</tissue>
    </source>
</reference>
<accession>A0AAV7PPQ8</accession>
<dbReference type="Proteomes" id="UP001066276">
    <property type="component" value="Chromosome 7"/>
</dbReference>
<gene>
    <name evidence="2" type="ORF">NDU88_008527</name>
</gene>
<feature type="compositionally biased region" description="Gly residues" evidence="1">
    <location>
        <begin position="29"/>
        <end position="39"/>
    </location>
</feature>
<feature type="region of interest" description="Disordered" evidence="1">
    <location>
        <begin position="1"/>
        <end position="78"/>
    </location>
</feature>
<dbReference type="AlphaFoldDB" id="A0AAV7PPQ8"/>
<evidence type="ECO:0000313" key="2">
    <source>
        <dbReference type="EMBL" id="KAJ1130171.1"/>
    </source>
</evidence>
<keyword evidence="3" id="KW-1185">Reference proteome</keyword>
<organism evidence="2 3">
    <name type="scientific">Pleurodeles waltl</name>
    <name type="common">Iberian ribbed newt</name>
    <dbReference type="NCBI Taxonomy" id="8319"/>
    <lineage>
        <taxon>Eukaryota</taxon>
        <taxon>Metazoa</taxon>
        <taxon>Chordata</taxon>
        <taxon>Craniata</taxon>
        <taxon>Vertebrata</taxon>
        <taxon>Euteleostomi</taxon>
        <taxon>Amphibia</taxon>
        <taxon>Batrachia</taxon>
        <taxon>Caudata</taxon>
        <taxon>Salamandroidea</taxon>
        <taxon>Salamandridae</taxon>
        <taxon>Pleurodelinae</taxon>
        <taxon>Pleurodeles</taxon>
    </lineage>
</organism>
<protein>
    <submittedName>
        <fullName evidence="2">Uncharacterized protein</fullName>
    </submittedName>
</protein>
<dbReference type="EMBL" id="JANPWB010000011">
    <property type="protein sequence ID" value="KAJ1130171.1"/>
    <property type="molecule type" value="Genomic_DNA"/>
</dbReference>
<evidence type="ECO:0000313" key="3">
    <source>
        <dbReference type="Proteomes" id="UP001066276"/>
    </source>
</evidence>
<sequence>MIHPLPAPRGGWNAGPCAGMRRERPSPSQGGGAVSGGGADPVEPATEHTKPAGQGASARDLGTKEPRPNGTAGARPGCGVDSVMCQARAPEMPALPHSRGGQRGSCVVLRTRIALCSILTPEKALTLIMASRISAEMPPLSTVKQFFGRTRLVLADQAAAQAPYLSEGLISAQRIRDVRLSLSQ</sequence>
<evidence type="ECO:0000256" key="1">
    <source>
        <dbReference type="SAM" id="MobiDB-lite"/>
    </source>
</evidence>